<comment type="caution">
    <text evidence="1">The sequence shown here is derived from an EMBL/GenBank/DDBJ whole genome shotgun (WGS) entry which is preliminary data.</text>
</comment>
<sequence>MDNHVVLFPAGHVPRPYHEECAELRRNGGLGCASVVFAVQGMPGGTSVMLFRRWELRSPAPAAATRGYFPHWEEVAKNAANDKLYDTDLLHSINNWELPADVGSEVIQEVD</sequence>
<protein>
    <submittedName>
        <fullName evidence="1">Uncharacterized protein</fullName>
    </submittedName>
</protein>
<organism evidence="1 2">
    <name type="scientific">Dentipellis fragilis</name>
    <dbReference type="NCBI Taxonomy" id="205917"/>
    <lineage>
        <taxon>Eukaryota</taxon>
        <taxon>Fungi</taxon>
        <taxon>Dikarya</taxon>
        <taxon>Basidiomycota</taxon>
        <taxon>Agaricomycotina</taxon>
        <taxon>Agaricomycetes</taxon>
        <taxon>Russulales</taxon>
        <taxon>Hericiaceae</taxon>
        <taxon>Dentipellis</taxon>
    </lineage>
</organism>
<dbReference type="EMBL" id="SEOQ01000086">
    <property type="protein sequence ID" value="TFY70706.1"/>
    <property type="molecule type" value="Genomic_DNA"/>
</dbReference>
<evidence type="ECO:0000313" key="2">
    <source>
        <dbReference type="Proteomes" id="UP000298327"/>
    </source>
</evidence>
<dbReference type="AlphaFoldDB" id="A0A4Y9Z762"/>
<reference evidence="1 2" key="1">
    <citation type="submission" date="2019-02" db="EMBL/GenBank/DDBJ databases">
        <title>Genome sequencing of the rare red list fungi Dentipellis fragilis.</title>
        <authorList>
            <person name="Buettner E."/>
            <person name="Kellner H."/>
        </authorList>
    </citation>
    <scope>NUCLEOTIDE SEQUENCE [LARGE SCALE GENOMIC DNA]</scope>
    <source>
        <strain evidence="1 2">DSM 105465</strain>
    </source>
</reference>
<accession>A0A4Y9Z762</accession>
<gene>
    <name evidence="1" type="ORF">EVG20_g2285</name>
</gene>
<dbReference type="Proteomes" id="UP000298327">
    <property type="component" value="Unassembled WGS sequence"/>
</dbReference>
<evidence type="ECO:0000313" key="1">
    <source>
        <dbReference type="EMBL" id="TFY70706.1"/>
    </source>
</evidence>
<proteinExistence type="predicted"/>
<keyword evidence="2" id="KW-1185">Reference proteome</keyword>
<name>A0A4Y9Z762_9AGAM</name>